<dbReference type="eggNOG" id="COG0463">
    <property type="taxonomic scope" value="Bacteria"/>
</dbReference>
<dbReference type="AlphaFoldDB" id="Q2CA54"/>
<dbReference type="OrthoDB" id="7820774at2"/>
<evidence type="ECO:0000313" key="2">
    <source>
        <dbReference type="Proteomes" id="UP000003635"/>
    </source>
</evidence>
<dbReference type="Proteomes" id="UP000003635">
    <property type="component" value="Unassembled WGS sequence"/>
</dbReference>
<comment type="caution">
    <text evidence="1">The sequence shown here is derived from an EMBL/GenBank/DDBJ whole genome shotgun (WGS) entry which is preliminary data.</text>
</comment>
<proteinExistence type="predicted"/>
<dbReference type="RefSeq" id="WP_007254393.1">
    <property type="nucleotide sequence ID" value="NZ_CH724107.1"/>
</dbReference>
<reference evidence="1 2" key="1">
    <citation type="journal article" date="2010" name="J. Bacteriol.">
        <title>Genome sequences of Oceanicola granulosus HTCC2516(T) and Oceanicola batsensis HTCC2597(TDelta).</title>
        <authorList>
            <person name="Thrash J.C."/>
            <person name="Cho J.C."/>
            <person name="Vergin K.L."/>
            <person name="Giovannoni S.J."/>
        </authorList>
    </citation>
    <scope>NUCLEOTIDE SEQUENCE [LARGE SCALE GENOMIC DNA]</scope>
    <source>
        <strain evidence="2">ATCC BAA-861 / DSM 15982 / KCTC 12143 / HTCC2516</strain>
    </source>
</reference>
<protein>
    <submittedName>
        <fullName evidence="1">Uncharacterized protein</fullName>
    </submittedName>
</protein>
<dbReference type="InterPro" id="IPR029044">
    <property type="entry name" value="Nucleotide-diphossugar_trans"/>
</dbReference>
<accession>Q2CA54</accession>
<gene>
    <name evidence="1" type="ORF">OG2516_04326</name>
</gene>
<dbReference type="STRING" id="314256.OG2516_04326"/>
<name>Q2CA54_OCEGH</name>
<keyword evidence="2" id="KW-1185">Reference proteome</keyword>
<evidence type="ECO:0000313" key="1">
    <source>
        <dbReference type="EMBL" id="EAR49558.1"/>
    </source>
</evidence>
<sequence>MASSPDAAPPGLPPSDDPEVVFIIPLISRARAYDWGVVQRHLRATLGALRAQTSPRWRALVCCQDRPEEVAFDGQVSFLPFVAADVVRDETAVVFDNHAKKDLMLDHLAATHGGDGYVFQLDADDLLHPRLVEHIVADNNGAGYWIERGYMYDVARDRLAYLGPKRLRYPFGHTFLRECGSSSALRFDFRRDARCLETIRDRGKHAEVPARMAAHGLAMTPVPFPAALYLVGHGENMRQRRGKLGAKMRYMRRNRLLPRAARRVRNEFRLRALLEP</sequence>
<dbReference type="EMBL" id="AAOT01000060">
    <property type="protein sequence ID" value="EAR49558.1"/>
    <property type="molecule type" value="Genomic_DNA"/>
</dbReference>
<dbReference type="SUPFAM" id="SSF53448">
    <property type="entry name" value="Nucleotide-diphospho-sugar transferases"/>
    <property type="match status" value="1"/>
</dbReference>
<dbReference type="HOGENOM" id="CLU_933352_0_0_5"/>
<organism evidence="1 2">
    <name type="scientific">Oceanicola granulosus (strain ATCC BAA-861 / DSM 15982 / KCTC 12143 / HTCC2516)</name>
    <dbReference type="NCBI Taxonomy" id="314256"/>
    <lineage>
        <taxon>Bacteria</taxon>
        <taxon>Pseudomonadati</taxon>
        <taxon>Pseudomonadota</taxon>
        <taxon>Alphaproteobacteria</taxon>
        <taxon>Rhodobacterales</taxon>
        <taxon>Roseobacteraceae</taxon>
        <taxon>Oceanicola</taxon>
    </lineage>
</organism>